<proteinExistence type="predicted"/>
<keyword evidence="1" id="KW-0472">Membrane</keyword>
<organism evidence="2 3">
    <name type="scientific">Lederbergia galactosidilytica</name>
    <dbReference type="NCBI Taxonomy" id="217031"/>
    <lineage>
        <taxon>Bacteria</taxon>
        <taxon>Bacillati</taxon>
        <taxon>Bacillota</taxon>
        <taxon>Bacilli</taxon>
        <taxon>Bacillales</taxon>
        <taxon>Bacillaceae</taxon>
        <taxon>Lederbergia</taxon>
    </lineage>
</organism>
<protein>
    <recommendedName>
        <fullName evidence="4">DUF4625 domain-containing protein</fullName>
    </recommendedName>
</protein>
<dbReference type="OrthoDB" id="2971958at2"/>
<accession>A0A177ZIN2</accession>
<keyword evidence="3" id="KW-1185">Reference proteome</keyword>
<name>A0A177ZIN2_9BACI</name>
<dbReference type="EMBL" id="LDJR01000061">
    <property type="protein sequence ID" value="OAK67210.1"/>
    <property type="molecule type" value="Genomic_DNA"/>
</dbReference>
<evidence type="ECO:0000256" key="1">
    <source>
        <dbReference type="SAM" id="Phobius"/>
    </source>
</evidence>
<comment type="caution">
    <text evidence="2">The sequence shown here is derived from an EMBL/GenBank/DDBJ whole genome shotgun (WGS) entry which is preliminary data.</text>
</comment>
<evidence type="ECO:0008006" key="4">
    <source>
        <dbReference type="Google" id="ProtNLM"/>
    </source>
</evidence>
<dbReference type="PROSITE" id="PS51257">
    <property type="entry name" value="PROKAR_LIPOPROTEIN"/>
    <property type="match status" value="1"/>
</dbReference>
<dbReference type="Proteomes" id="UP000077881">
    <property type="component" value="Unassembled WGS sequence"/>
</dbReference>
<keyword evidence="1" id="KW-0812">Transmembrane</keyword>
<dbReference type="PATRIC" id="fig|217031.6.peg.4772"/>
<gene>
    <name evidence="2" type="ORF">ABB05_21955</name>
</gene>
<evidence type="ECO:0000313" key="2">
    <source>
        <dbReference type="EMBL" id="OAK67210.1"/>
    </source>
</evidence>
<dbReference type="RefSeq" id="WP_064468956.1">
    <property type="nucleotide sequence ID" value="NZ_JAGGKH010000012.1"/>
</dbReference>
<keyword evidence="1" id="KW-1133">Transmembrane helix</keyword>
<evidence type="ECO:0000313" key="3">
    <source>
        <dbReference type="Proteomes" id="UP000077881"/>
    </source>
</evidence>
<reference evidence="2 3" key="1">
    <citation type="submission" date="2015-05" db="EMBL/GenBank/DDBJ databases">
        <title>Comparison of genome.</title>
        <authorList>
            <person name="Zheng Z."/>
            <person name="Sun M."/>
        </authorList>
    </citation>
    <scope>NUCLEOTIDE SEQUENCE [LARGE SCALE GENOMIC DNA]</scope>
    <source>
        <strain evidence="2 3">G25-74</strain>
    </source>
</reference>
<sequence length="144" mass="16516">MNSILLKTSKLITIILFVSMLSGCSLLASLLEGNNVIIFGTGTFDDGISQEKRIFKQDEDFLFEAQTSSNFKTTTIHFTLIKDDFGSETIYDDWEVSVDPTWNSLLYEFHLVDEDGEFEPGDYIVRMFKEDFEYVTEGTFTIIE</sequence>
<dbReference type="AlphaFoldDB" id="A0A177ZIN2"/>
<feature type="transmembrane region" description="Helical" evidence="1">
    <location>
        <begin position="12"/>
        <end position="31"/>
    </location>
</feature>